<dbReference type="Proteomes" id="UP000039324">
    <property type="component" value="Unassembled WGS sequence"/>
</dbReference>
<protein>
    <recommendedName>
        <fullName evidence="5">FMP27 GFWDK domain-containing protein</fullName>
    </recommendedName>
</protein>
<organism evidence="3 4">
    <name type="scientific">Plasmodiophora brassicae</name>
    <name type="common">Clubroot disease agent</name>
    <dbReference type="NCBI Taxonomy" id="37360"/>
    <lineage>
        <taxon>Eukaryota</taxon>
        <taxon>Sar</taxon>
        <taxon>Rhizaria</taxon>
        <taxon>Endomyxa</taxon>
        <taxon>Phytomyxea</taxon>
        <taxon>Plasmodiophorida</taxon>
        <taxon>Plasmodiophoridae</taxon>
        <taxon>Plasmodiophora</taxon>
    </lineage>
</organism>
<dbReference type="PANTHER" id="PTHR32085:SF3">
    <property type="entry name" value="PROTEIN CSF1"/>
    <property type="match status" value="1"/>
</dbReference>
<sequence length="3083" mass="339948">MGSFEFPWQFAAVTTCFTIVLMWYFLYASTAMAMVLRAIINYRLGKESKFGLGSLSLALLGGKVLLGNVKFRSKDITLNALSVAITLKWWKTRVKTPDSLQDRSLSFRLLVHAVGLEVFISSNSSRYDALQCFINKQTPDGAQAVSIDLNKIGLVVPRLYPVVKFLIEDSAIMIGNAELPSFLVVSVRAVDGVHMRYKPRSPDNMAPVRNVTTADIRQARVYLQKNMEPNSFRSLLDMKQKMDQEDFLSVAMHGVQQFLSEVKGNIASGVGLGRDDLPIQQHQFQPQLQRRIIMLGKAIQAAASPNNVGSPGRTGNAFAFDLPPDAGTTDKASESDSQVEVLQCARMSLSYFFDEATVIQEWISLEDEHEKSPEFGIDITCDSPAVIVYGAWVEHQRILLQSTFLPFAYRHAEVYTPRLGDLRRHVTFSTRIRFQSDSKLKVLYQRPGNASTAELYVVFKADSTLTVLTPWYPLHSDGSAMVVEATFREASIVPSFTGSPLVDCTQLELKFNMHWPVRWNDPYNWHFLILFIGPSVFFLKDHLQMISEISSHWSSFARKIELDWFMPTCITLDIGFTDLQWFWNVNENNVVNKCNDMKDNAHILTRSPGMTILVRLPWMMHDAPTAEIDFSVMLQASHWSLLLPDCLELFSQNQTRFLTCMKFSLDGKYKYGYHYHADFRDSFSTHLHMQDSQWNIDGHYLRYILSLNSNYFGETQSIIKLGDFQEQQQNLISKKRQWAYYTDSAEPVNSFESSITLTCEGLTFRLPTNMFNSPDQRRPVMRLFDLNLELRVIEEYLDLTMSCSPITLTVPVVDPPEQPYTIFHHKNAGPNALEQETYYRFTGLAVRKQSHYGPSPFFFVKRSDIDVTLDSIHGQLITSQLAALLSSFGVVGRQYSDSADERLMPDLSKRVLTEEQELWGLCDHRTSVKVTSVAVDVVDSSSIARLRLRRGFDSASSSLVTQEHSYIRILYVPEYAWELIAVTKRSSTRHRSKTILSNIASVSGIGLDVVMTTRHGRWEPLLKKQREFLSSSIGFEEDGRSLLAERPWLRTNANASLDCEALSTPNLHIPMSRDELSEGYHSGSSSPLSRNSDESDSLSHMWQPLKRSRPGRAYDHRFGGSLRISAVDDGTFVAEKQMESPIMARPSQPIVTSPEKGVGVAYDPEKGNSDSEGVEDFYSAESCFSDPDQATLAVTAPGQPPTISSGISTPMYRLAFGVRVVSLGLVSPPRLLRRILPVYYSKQSGVPPFSLPDARLAGSSAGVFSPLPTIDFDDQLKKLTSGLSTAPTPSQFTARSRLEALTSKWFEEMMSGFETEGPPANNDPTLAELDCVQVKTHIDVLSPVSVDVHLDAVRALSIMMSSMKLRNLSVDDLFDELHCKLGHSTPPDHQIPRHDIETTIHVNQTKIRLTQSSGLQLSQYPGSSVDDPTSLPSTLDAVICTSINLENVLATTSTHMTSTISSFAMSITRVSLCVSVIYDLPLGNCKIDLVNLPQDVVPIPAVFTVALSPLRSRGQTSPTERHSMLSIDTIRTVMSPSAPGVILSVVDAWSSSVLSFSDSTKSSASTNQRKWISFIQEILQCSTTAETSSSIQEQLQFIRWFKKYREVPSCIDIPDCVSVDLDATQPLHVQMPFTSLIHNLYRNLSPMQVRRLRRRLQQLSDKLDVPVLPSFLSIIEKNRSPETPPVTVATLSLLACEFASAFDKPTEQTFPSSMATSNLFIATFSATQFDDSGFQHSANGEHITFCSRQSNVECLQTVRVREIAFRTGLGLLPVLERTSFSASPKERLSGDPDTPAAVKLATAVHVAVDDMRVLIHLHQGSSGELTLSVHQLNASDGVTSKVRLSSIGVRSIAFAIAGNEPGRSQGVAAVIRSVAINRAFSEAVAPCVSSIAVAVESLDVGINSLEGDSIRDAVGVAFQAIGQFLADNGEHRVLIAPKQPKESPQTHLHACLRQFTVMLTKGDDLSLDYKLDKVVMNMYSAGESSSGHFVAFGSDDTPHALTVSAPGLKHSQKLPTIHIEFANDTLASSGIITLAQLDYIVDIDLLSRVLQLYLVVTSQMAMLPAFMQQLSVHSSRKLPGRRLTAKTAESRQLEVSIIVEGIRVQLCTASASATASVSNVWFKLVQETPDEQELNGLVVAPTQVALPMKARAFADIRDVTVLFSAGSSDTCSVIGNISFDATRLTDGSSVAVNCAVYDTLLVTSSEALFSLQEFLLAYTSTVQQSKMPSPKSLKQQANDSAGLFSVAKMHFALQNIRAFVDLQDSVPSFVFHLQSFDIDGIRESRPPGGWLPRIEVLAGFAEVQNFITGFGFYKDPTLDEDVVKATALNRVHFRNVALELKGITTEAVQTLSGTLDVACPQISVQPDIVRLLVYLMQSRSPSTVRAKAASSPTSLSGVQHQMHLAVRLDGPGVCRIFALDGTPVTKIDLPYVAAMCVVHPACSIYTVEVEMPKLVLHLPVVDLLYGIVSDLPDLSAISSTAPNTPNEDRPTMICARLQPLSVSLQAPFDKTIQTLGTISVEQPVLFCSMKAPTGSSWLESSTLSVPQMSALVSSSRKERFLEFSVSGILLQSSTMSSAKARTVSVSNIHAVIDLGYYQLFDSLISQFRNRWKLLSSQNSAIPRPAVSGSKPSVSSESASIDVRIGTIQFAINLGIVDPVNSVLTLNLSTLGCRAFTSPNLLLSETTMGPVQLEAGCINDDGLTGEGDIRSMTLRLYWNSRTSDGVTSRALTAEMKQKALYLDLECHHAQLVKVQSSDLDFVIREDHQAVGRRFAPVLEVNTGDEMKVVLSSNTAPILLAAGRSLQKILNDAPASAVPLSTSRATRTRQASFSLSIPVGKVKVHGEKFECDMLTSGSNTDGGCLAVIVVDFRLSFGMNVDDNMRIHRDCTLDVGVHQRGPDDEWIPVQSSLCGVYLLRLSANQAGDILFEIPGFVLESITLQSVGTNRIVADFVTFWDKAIIVPVHMSYYKLITETALEYVTKLNEAYSRYASPKTPTARLSRNSTASQPKMIIQTNEMVLNPQIHLLGNFTPPDVVAFVLNRFGVQRESIPDATYSVLTANLQTVLSAVTGLVESIDSRISNH</sequence>
<keyword evidence="2" id="KW-0472">Membrane</keyword>
<keyword evidence="2" id="KW-0812">Transmembrane</keyword>
<dbReference type="EMBL" id="CDSF01000013">
    <property type="protein sequence ID" value="CEO95147.1"/>
    <property type="molecule type" value="Genomic_DNA"/>
</dbReference>
<evidence type="ECO:0000256" key="1">
    <source>
        <dbReference type="SAM" id="MobiDB-lite"/>
    </source>
</evidence>
<gene>
    <name evidence="3" type="ORF">PBRA_003913</name>
</gene>
<dbReference type="InterPro" id="IPR029636">
    <property type="entry name" value="Csf1"/>
</dbReference>
<dbReference type="GO" id="GO:0016020">
    <property type="term" value="C:membrane"/>
    <property type="evidence" value="ECO:0007669"/>
    <property type="project" value="InterPro"/>
</dbReference>
<reference evidence="3 4" key="1">
    <citation type="submission" date="2015-02" db="EMBL/GenBank/DDBJ databases">
        <authorList>
            <person name="Chooi Y.-H."/>
        </authorList>
    </citation>
    <scope>NUCLEOTIDE SEQUENCE [LARGE SCALE GENOMIC DNA]</scope>
    <source>
        <strain evidence="3">E3</strain>
    </source>
</reference>
<accession>A0A0G4IJ90</accession>
<name>A0A0G4IJ90_PLABS</name>
<evidence type="ECO:0000313" key="4">
    <source>
        <dbReference type="Proteomes" id="UP000039324"/>
    </source>
</evidence>
<keyword evidence="2" id="KW-1133">Transmembrane helix</keyword>
<dbReference type="OrthoDB" id="10051416at2759"/>
<evidence type="ECO:0000256" key="2">
    <source>
        <dbReference type="SAM" id="Phobius"/>
    </source>
</evidence>
<dbReference type="GO" id="GO:0006113">
    <property type="term" value="P:fermentation"/>
    <property type="evidence" value="ECO:0007669"/>
    <property type="project" value="InterPro"/>
</dbReference>
<feature type="transmembrane region" description="Helical" evidence="2">
    <location>
        <begin position="6"/>
        <end position="29"/>
    </location>
</feature>
<feature type="transmembrane region" description="Helical" evidence="2">
    <location>
        <begin position="50"/>
        <end position="69"/>
    </location>
</feature>
<keyword evidence="4" id="KW-1185">Reference proteome</keyword>
<feature type="region of interest" description="Disordered" evidence="1">
    <location>
        <begin position="1074"/>
        <end position="1104"/>
    </location>
</feature>
<proteinExistence type="predicted"/>
<dbReference type="PANTHER" id="PTHR32085">
    <property type="entry name" value="PROTEIN CSF1"/>
    <property type="match status" value="1"/>
</dbReference>
<evidence type="ECO:0008006" key="5">
    <source>
        <dbReference type="Google" id="ProtNLM"/>
    </source>
</evidence>
<evidence type="ECO:0000313" key="3">
    <source>
        <dbReference type="EMBL" id="CEO95147.1"/>
    </source>
</evidence>